<comment type="similarity">
    <text evidence="2">Belongs to the LarC family.</text>
</comment>
<evidence type="ECO:0000256" key="2">
    <source>
        <dbReference type="HAMAP-Rule" id="MF_01074"/>
    </source>
</evidence>
<keyword evidence="2" id="KW-0456">Lyase</keyword>
<dbReference type="EMBL" id="VOSL01000060">
    <property type="protein sequence ID" value="TXD33603.1"/>
    <property type="molecule type" value="Genomic_DNA"/>
</dbReference>
<dbReference type="HAMAP" id="MF_01074">
    <property type="entry name" value="LarC"/>
    <property type="match status" value="1"/>
</dbReference>
<keyword evidence="1 2" id="KW-0533">Nickel</keyword>
<dbReference type="OrthoDB" id="9765625at2"/>
<accession>A0A5C6X3I6</accession>
<comment type="caution">
    <text evidence="3">The sequence shown here is derived from an EMBL/GenBank/DDBJ whole genome shotgun (WGS) entry which is preliminary data.</text>
</comment>
<dbReference type="InterPro" id="IPR002822">
    <property type="entry name" value="Ni_insertion"/>
</dbReference>
<dbReference type="Pfam" id="PF01969">
    <property type="entry name" value="Ni_insertion"/>
    <property type="match status" value="1"/>
</dbReference>
<dbReference type="PANTHER" id="PTHR36566:SF1">
    <property type="entry name" value="PYRIDINIUM-3,5-BISTHIOCARBOXYLIC ACID MONONUCLEOTIDE NICKEL INSERTION PROTEIN"/>
    <property type="match status" value="1"/>
</dbReference>
<protein>
    <recommendedName>
        <fullName evidence="2">Putative nickel insertion protein</fullName>
    </recommendedName>
</protein>
<dbReference type="NCBIfam" id="TIGR00299">
    <property type="entry name" value="nickel pincer cofactor biosynthesis protein LarC"/>
    <property type="match status" value="1"/>
</dbReference>
<dbReference type="Gene3D" id="3.10.20.300">
    <property type="entry name" value="mk0293 like domain"/>
    <property type="match status" value="1"/>
</dbReference>
<organism evidence="3 4">
    <name type="scientific">Lujinxingia vulgaris</name>
    <dbReference type="NCBI Taxonomy" id="2600176"/>
    <lineage>
        <taxon>Bacteria</taxon>
        <taxon>Deltaproteobacteria</taxon>
        <taxon>Bradymonadales</taxon>
        <taxon>Lujinxingiaceae</taxon>
        <taxon>Lujinxingia</taxon>
    </lineage>
</organism>
<dbReference type="RefSeq" id="WP_146975779.1">
    <property type="nucleotide sequence ID" value="NZ_VOSL01000060.1"/>
</dbReference>
<proteinExistence type="inferred from homology"/>
<dbReference type="AlphaFoldDB" id="A0A5C6X3I6"/>
<dbReference type="GO" id="GO:0016151">
    <property type="term" value="F:nickel cation binding"/>
    <property type="evidence" value="ECO:0007669"/>
    <property type="project" value="UniProtKB-UniRule"/>
</dbReference>
<sequence length="409" mass="44060">MATHIHLDLLGGLAGDMFLAAAIDAGLVDVTRLETALQSVGLGPVRVVSERVVRGAIEGVHVRFEGWDPAMESDHRHLSTIEAMIAESALSEGVKRRATAMFRTLGQAEATVHGIELERVHFHEVGAVDSILDFVAAAWVIEEVDATFSFGEIPVGSGTIETAHGTIPVPAPATAKLLEGLELTYQDVATEFVTPTGAAILATVAAQPGKRQGRLKASGFGCGTRDFKSHSNVVRLVVMEQGAGERPSDAAGDAPGWEREDVVQLVCEIDDLQPELMAAVEAQLFDAGALDVVREPVLMKKGRSGERLSVLCEAELSEALLRVIFVHTTTFGVRVVPVSRVILRRTRHLVETTLGQVHVKVGWLGDEAIKSTPEFEDCRLLAERHHLPVHTVYLEAQRVAAALLTDRAK</sequence>
<name>A0A5C6X3I6_9DELT</name>
<reference evidence="3 4" key="1">
    <citation type="submission" date="2019-08" db="EMBL/GenBank/DDBJ databases">
        <title>Bradymonadales sp. TMQ2.</title>
        <authorList>
            <person name="Liang Q."/>
        </authorList>
    </citation>
    <scope>NUCLEOTIDE SEQUENCE [LARGE SCALE GENOMIC DNA]</scope>
    <source>
        <strain evidence="3 4">TMQ2</strain>
    </source>
</reference>
<dbReference type="Gene3D" id="3.30.70.1380">
    <property type="entry name" value="Transcriptional regulatory protein pf0864 domain like"/>
    <property type="match status" value="1"/>
</dbReference>
<evidence type="ECO:0000313" key="4">
    <source>
        <dbReference type="Proteomes" id="UP000321046"/>
    </source>
</evidence>
<dbReference type="Proteomes" id="UP000321046">
    <property type="component" value="Unassembled WGS sequence"/>
</dbReference>
<gene>
    <name evidence="3" type="primary">larC</name>
    <name evidence="3" type="ORF">FRC96_15585</name>
</gene>
<evidence type="ECO:0000313" key="3">
    <source>
        <dbReference type="EMBL" id="TXD33603.1"/>
    </source>
</evidence>
<evidence type="ECO:0000256" key="1">
    <source>
        <dbReference type="ARBA" id="ARBA00022596"/>
    </source>
</evidence>
<dbReference type="GO" id="GO:0016829">
    <property type="term" value="F:lyase activity"/>
    <property type="evidence" value="ECO:0007669"/>
    <property type="project" value="UniProtKB-UniRule"/>
</dbReference>
<dbReference type="PANTHER" id="PTHR36566">
    <property type="entry name" value="NICKEL INSERTION PROTEIN-RELATED"/>
    <property type="match status" value="1"/>
</dbReference>